<accession>A0A484M9H7</accession>
<reference evidence="2 3" key="1">
    <citation type="submission" date="2018-04" db="EMBL/GenBank/DDBJ databases">
        <authorList>
            <person name="Vogel A."/>
        </authorList>
    </citation>
    <scope>NUCLEOTIDE SEQUENCE [LARGE SCALE GENOMIC DNA]</scope>
</reference>
<sequence length="78" mass="7996">MVANTCADLPRTNGFSSAAQLRTSGCGSLFRSGCGPSQQRRLFNAAARSERRGDGGSNSFACCGPPRTSNGGGLVLLD</sequence>
<evidence type="ECO:0000313" key="2">
    <source>
        <dbReference type="EMBL" id="VFQ85392.1"/>
    </source>
</evidence>
<dbReference type="AlphaFoldDB" id="A0A484M9H7"/>
<organism evidence="2 3">
    <name type="scientific">Cuscuta campestris</name>
    <dbReference type="NCBI Taxonomy" id="132261"/>
    <lineage>
        <taxon>Eukaryota</taxon>
        <taxon>Viridiplantae</taxon>
        <taxon>Streptophyta</taxon>
        <taxon>Embryophyta</taxon>
        <taxon>Tracheophyta</taxon>
        <taxon>Spermatophyta</taxon>
        <taxon>Magnoliopsida</taxon>
        <taxon>eudicotyledons</taxon>
        <taxon>Gunneridae</taxon>
        <taxon>Pentapetalae</taxon>
        <taxon>asterids</taxon>
        <taxon>lamiids</taxon>
        <taxon>Solanales</taxon>
        <taxon>Convolvulaceae</taxon>
        <taxon>Cuscuteae</taxon>
        <taxon>Cuscuta</taxon>
        <taxon>Cuscuta subgen. Grammica</taxon>
        <taxon>Cuscuta sect. Cleistogrammica</taxon>
    </lineage>
</organism>
<gene>
    <name evidence="2" type="ORF">CCAM_LOCUS27168</name>
</gene>
<name>A0A484M9H7_9ASTE</name>
<dbReference type="Proteomes" id="UP000595140">
    <property type="component" value="Unassembled WGS sequence"/>
</dbReference>
<dbReference type="OrthoDB" id="1298351at2759"/>
<keyword evidence="3" id="KW-1185">Reference proteome</keyword>
<dbReference type="EMBL" id="OOIL02002916">
    <property type="protein sequence ID" value="VFQ85392.1"/>
    <property type="molecule type" value="Genomic_DNA"/>
</dbReference>
<evidence type="ECO:0000313" key="3">
    <source>
        <dbReference type="Proteomes" id="UP000595140"/>
    </source>
</evidence>
<evidence type="ECO:0000256" key="1">
    <source>
        <dbReference type="SAM" id="MobiDB-lite"/>
    </source>
</evidence>
<protein>
    <submittedName>
        <fullName evidence="2">Uncharacterized protein</fullName>
    </submittedName>
</protein>
<feature type="region of interest" description="Disordered" evidence="1">
    <location>
        <begin position="46"/>
        <end position="78"/>
    </location>
</feature>
<proteinExistence type="predicted"/>